<feature type="transmembrane region" description="Helical" evidence="1">
    <location>
        <begin position="30"/>
        <end position="46"/>
    </location>
</feature>
<feature type="non-terminal residue" evidence="2">
    <location>
        <position position="1"/>
    </location>
</feature>
<keyword evidence="1" id="KW-0812">Transmembrane</keyword>
<protein>
    <submittedName>
        <fullName evidence="2">Uncharacterized protein</fullName>
    </submittedName>
</protein>
<evidence type="ECO:0000313" key="2">
    <source>
        <dbReference type="EMBL" id="OCA15513.1"/>
    </source>
</evidence>
<evidence type="ECO:0000256" key="1">
    <source>
        <dbReference type="SAM" id="Phobius"/>
    </source>
</evidence>
<reference evidence="2" key="3">
    <citation type="submission" date="2016-05" db="EMBL/GenBank/DDBJ databases">
        <title>WGS assembly of Xenopus tropicalis.</title>
        <authorList>
            <person name="Sessions A."/>
            <person name="Jenkins J."/>
            <person name="Mitros T."/>
            <person name="Lyons J.T."/>
            <person name="Dichmann D.S."/>
            <person name="Robert J."/>
            <person name="Harland R.M."/>
            <person name="Rokhsar D.S."/>
        </authorList>
    </citation>
    <scope>NUCLEOTIDE SEQUENCE</scope>
    <source>
        <strain evidence="2">Nigerian</strain>
    </source>
</reference>
<organism evidence="2">
    <name type="scientific">Xenopus tropicalis</name>
    <name type="common">Western clawed frog</name>
    <name type="synonym">Silurana tropicalis</name>
    <dbReference type="NCBI Taxonomy" id="8364"/>
    <lineage>
        <taxon>Eukaryota</taxon>
        <taxon>Metazoa</taxon>
        <taxon>Chordata</taxon>
        <taxon>Craniata</taxon>
        <taxon>Vertebrata</taxon>
        <taxon>Euteleostomi</taxon>
        <taxon>Amphibia</taxon>
        <taxon>Batrachia</taxon>
        <taxon>Anura</taxon>
        <taxon>Pipoidea</taxon>
        <taxon>Pipidae</taxon>
        <taxon>Xenopodinae</taxon>
        <taxon>Xenopus</taxon>
        <taxon>Silurana</taxon>
    </lineage>
</organism>
<dbReference type="EMBL" id="KV460817">
    <property type="protein sequence ID" value="OCA15513.1"/>
    <property type="molecule type" value="Genomic_DNA"/>
</dbReference>
<proteinExistence type="predicted"/>
<reference evidence="2" key="2">
    <citation type="journal article" date="2010" name="Science">
        <title>The genome of the Western clawed frog Xenopus tropicalis.</title>
        <authorList>
            <person name="Hellsten U."/>
            <person name="Harland R.M."/>
            <person name="Gilchrist M.J."/>
            <person name="Hendrix D."/>
            <person name="Jurka J."/>
            <person name="Kapitonov V."/>
            <person name="Ovcharenko I."/>
            <person name="Putnam N.H."/>
            <person name="Shu S."/>
            <person name="Taher L."/>
            <person name="Blitz I.L."/>
            <person name="Blumberg B."/>
            <person name="Dichmann D.S."/>
            <person name="Dubchak I."/>
            <person name="Amaya E."/>
            <person name="Detter J.C."/>
            <person name="Fletcher R."/>
            <person name="Gerhard D.S."/>
            <person name="Goodstein D."/>
            <person name="Graves T."/>
            <person name="Grigoriev I.V."/>
            <person name="Grimwood J."/>
            <person name="Kawashima T."/>
            <person name="Lindquist E."/>
            <person name="Lucas S.M."/>
            <person name="Mead P.E."/>
            <person name="Mitros T."/>
            <person name="Ogino H."/>
            <person name="Ohta Y."/>
            <person name="Poliakov A.V."/>
            <person name="Pollet N."/>
            <person name="Robert J."/>
            <person name="Salamov A."/>
            <person name="Sater A.K."/>
            <person name="Schmutz J."/>
            <person name="Terry A."/>
            <person name="Vize P.D."/>
            <person name="Warren W.C."/>
            <person name="Wells D."/>
            <person name="Wills A."/>
            <person name="Wilson R.K."/>
            <person name="Zimmerman L.B."/>
            <person name="Zorn A.M."/>
            <person name="Grainger R."/>
            <person name="Grammer T."/>
            <person name="Khokha M.K."/>
            <person name="Richardson P.M."/>
            <person name="Rokhsar D.S."/>
        </authorList>
    </citation>
    <scope>NUCLEOTIDE SEQUENCE [LARGE SCALE GENOMIC DNA]</scope>
    <source>
        <strain evidence="2">Nigerian</strain>
    </source>
</reference>
<gene>
    <name evidence="2" type="ORF">XENTR_v900297732mg</name>
</gene>
<keyword evidence="1" id="KW-1133">Transmembrane helix</keyword>
<feature type="non-terminal residue" evidence="2">
    <location>
        <position position="47"/>
    </location>
</feature>
<accession>A0A1B8XY10</accession>
<reference evidence="2" key="1">
    <citation type="submission" date="2009-11" db="EMBL/GenBank/DDBJ databases">
        <authorList>
            <consortium name="US DOE Joint Genome Institute (JGI-PGF)"/>
            <person name="Ottilar R."/>
            <person name="Schmutz J."/>
            <person name="Salamov A."/>
            <person name="Cheng J.F."/>
            <person name="Lucas S."/>
            <person name="Pitluck S."/>
            <person name="Gundlach H."/>
            <person name="Guo Y."/>
            <person name="Haberer G."/>
            <person name="Nasrallah J."/>
            <person name="Mayer K.F.X."/>
            <person name="van de Peer Y."/>
            <person name="Weigel D."/>
            <person name="Grigoriev I.V."/>
        </authorList>
    </citation>
    <scope>NUCLEOTIDE SEQUENCE</scope>
    <source>
        <strain evidence="2">Nigerian</strain>
    </source>
</reference>
<name>A0A1B8XY10_XENTR</name>
<sequence>MPYPTYLLLGLLLGAPLLFSHVLHTHMPYPTYLLLGLLLGGPLLFSH</sequence>
<keyword evidence="1" id="KW-0472">Membrane</keyword>
<dbReference type="AlphaFoldDB" id="A0A1B8XY10"/>